<comment type="similarity">
    <text evidence="2">Belongs to the ESF1 family.</text>
</comment>
<dbReference type="GO" id="GO:0006364">
    <property type="term" value="P:rRNA processing"/>
    <property type="evidence" value="ECO:0007669"/>
    <property type="project" value="InterPro"/>
</dbReference>
<feature type="compositionally biased region" description="Acidic residues" evidence="5">
    <location>
        <begin position="232"/>
        <end position="261"/>
    </location>
</feature>
<organism evidence="8 9">
    <name type="scientific">Blomia tropicalis</name>
    <name type="common">Mite</name>
    <dbReference type="NCBI Taxonomy" id="40697"/>
    <lineage>
        <taxon>Eukaryota</taxon>
        <taxon>Metazoa</taxon>
        <taxon>Ecdysozoa</taxon>
        <taxon>Arthropoda</taxon>
        <taxon>Chelicerata</taxon>
        <taxon>Arachnida</taxon>
        <taxon>Acari</taxon>
        <taxon>Acariformes</taxon>
        <taxon>Sarcoptiformes</taxon>
        <taxon>Astigmata</taxon>
        <taxon>Glycyphagoidea</taxon>
        <taxon>Echimyopodidae</taxon>
        <taxon>Blomia</taxon>
    </lineage>
</organism>
<accession>A0A9Q0M0T6</accession>
<evidence type="ECO:0000256" key="1">
    <source>
        <dbReference type="ARBA" id="ARBA00004604"/>
    </source>
</evidence>
<dbReference type="Pfam" id="PF08159">
    <property type="entry name" value="NUC153"/>
    <property type="match status" value="1"/>
</dbReference>
<feature type="compositionally biased region" description="Basic and acidic residues" evidence="5">
    <location>
        <begin position="70"/>
        <end position="79"/>
    </location>
</feature>
<gene>
    <name evidence="8" type="ORF">RDWZM_008073</name>
</gene>
<dbReference type="PANTHER" id="PTHR12202">
    <property type="entry name" value="ESF1 HOMOLOG"/>
    <property type="match status" value="1"/>
</dbReference>
<dbReference type="InterPro" id="IPR056750">
    <property type="entry name" value="RRM_ESF1"/>
</dbReference>
<dbReference type="GO" id="GO:0003723">
    <property type="term" value="F:RNA binding"/>
    <property type="evidence" value="ECO:0007669"/>
    <property type="project" value="TreeGrafter"/>
</dbReference>
<evidence type="ECO:0000313" key="9">
    <source>
        <dbReference type="Proteomes" id="UP001142055"/>
    </source>
</evidence>
<evidence type="ECO:0000256" key="5">
    <source>
        <dbReference type="SAM" id="MobiDB-lite"/>
    </source>
</evidence>
<dbReference type="OrthoDB" id="431825at2759"/>
<comment type="subcellular location">
    <subcellularLocation>
        <location evidence="1">Nucleus</location>
        <location evidence="1">Nucleolus</location>
    </subcellularLocation>
</comment>
<dbReference type="EMBL" id="JAPWDV010000003">
    <property type="protein sequence ID" value="KAJ6216916.1"/>
    <property type="molecule type" value="Genomic_DNA"/>
</dbReference>
<feature type="compositionally biased region" description="Acidic residues" evidence="5">
    <location>
        <begin position="132"/>
        <end position="142"/>
    </location>
</feature>
<name>A0A9Q0M0T6_BLOTA</name>
<dbReference type="GO" id="GO:0005730">
    <property type="term" value="C:nucleolus"/>
    <property type="evidence" value="ECO:0007669"/>
    <property type="project" value="UniProtKB-SubCell"/>
</dbReference>
<evidence type="ECO:0000259" key="6">
    <source>
        <dbReference type="Pfam" id="PF08159"/>
    </source>
</evidence>
<comment type="caution">
    <text evidence="8">The sequence shown here is derived from an EMBL/GenBank/DDBJ whole genome shotgun (WGS) entry which is preliminary data.</text>
</comment>
<feature type="domain" description="NUC153" evidence="6">
    <location>
        <begin position="577"/>
        <end position="603"/>
    </location>
</feature>
<dbReference type="InterPro" id="IPR039754">
    <property type="entry name" value="Esf1"/>
</dbReference>
<evidence type="ECO:0000256" key="4">
    <source>
        <dbReference type="ARBA" id="ARBA00023242"/>
    </source>
</evidence>
<dbReference type="Proteomes" id="UP001142055">
    <property type="component" value="Chromosome 3"/>
</dbReference>
<evidence type="ECO:0000313" key="8">
    <source>
        <dbReference type="EMBL" id="KAJ6216916.1"/>
    </source>
</evidence>
<feature type="domain" description="ESF1 RRM" evidence="7">
    <location>
        <begin position="160"/>
        <end position="333"/>
    </location>
</feature>
<dbReference type="Pfam" id="PF25121">
    <property type="entry name" value="RRM_ESF1"/>
    <property type="match status" value="1"/>
</dbReference>
<feature type="region of interest" description="Disordered" evidence="5">
    <location>
        <begin position="70"/>
        <end position="97"/>
    </location>
</feature>
<dbReference type="InterPro" id="IPR012580">
    <property type="entry name" value="NUC153"/>
</dbReference>
<dbReference type="PANTHER" id="PTHR12202:SF0">
    <property type="entry name" value="ESF1 HOMOLOG"/>
    <property type="match status" value="1"/>
</dbReference>
<feature type="region of interest" description="Disordered" evidence="5">
    <location>
        <begin position="114"/>
        <end position="151"/>
    </location>
</feature>
<keyword evidence="9" id="KW-1185">Reference proteome</keyword>
<evidence type="ECO:0008006" key="10">
    <source>
        <dbReference type="Google" id="ProtNLM"/>
    </source>
</evidence>
<dbReference type="AlphaFoldDB" id="A0A9Q0M0T6"/>
<reference evidence="8" key="1">
    <citation type="submission" date="2022-12" db="EMBL/GenBank/DDBJ databases">
        <title>Genome assemblies of Blomia tropicalis.</title>
        <authorList>
            <person name="Cui Y."/>
        </authorList>
    </citation>
    <scope>NUCLEOTIDE SEQUENCE</scope>
    <source>
        <tissue evidence="8">Adult mites</tissue>
    </source>
</reference>
<sequence>MAEQDERFAKVFSDPRFRTLRKTDKTLKIDNRFKSMFTEDKFKLKYSMDKRGKSKKHLISEDYKKFYRLSDDENGKEIDSQSNDEGEPEKNDDGNECKPIIKLTHKYGYHRGKVNDDDIDESSSSSSSSDSEVSEEEEDEEVEHGWGELDKDVEQIDHVTNRIAICNADWDRVNAQDIFVLLNSFKRATGAIHFVRIFYSKFGEERLQVEEEKGPSEFIFGKANIVDKLENESDNNEEDEKEEDENLDENDLNSDDDDDEESSKSESMEKLRKYQLERLKYFYAVIEFDSTETAELIYNELDGMEYESSSTTLDIRFIPDDMNFDDVKLKEECSSMPNSNYQAPAFINTALQQSKVKLTWDENDPKRKNLFNEAFEKDNEDDLKAYLASDDDNEFSSGDDEQIEFNSNMKEDEKINKYKDLLKSLDNSKDDDIEMEVTWDPCLKSSTSDIITNKKDSISNEMASKTSIENKIEDSKKCDNLKMNDLLTDSDNEQAEVKRVNVKSKRQKRKNAKLKVNLLNETTKGDASNLELLMVDIDNHQGKKHFNYKQIVDDYSKKNSMSDDNAQNDSFKFNADDSRFAAIYTSHLYNIDQSDPSFKRTKAFDQILNKQKIKASQLINEESIKSKKRKLK</sequence>
<dbReference type="OMA" id="DHDFAID"/>
<keyword evidence="4" id="KW-0539">Nucleus</keyword>
<evidence type="ECO:0000256" key="2">
    <source>
        <dbReference type="ARBA" id="ARBA00009087"/>
    </source>
</evidence>
<feature type="region of interest" description="Disordered" evidence="5">
    <location>
        <begin position="229"/>
        <end position="268"/>
    </location>
</feature>
<evidence type="ECO:0000259" key="7">
    <source>
        <dbReference type="Pfam" id="PF25121"/>
    </source>
</evidence>
<protein>
    <recommendedName>
        <fullName evidence="10">ESF1-like protein</fullName>
    </recommendedName>
</protein>
<feature type="compositionally biased region" description="Low complexity" evidence="5">
    <location>
        <begin position="122"/>
        <end position="131"/>
    </location>
</feature>
<keyword evidence="3" id="KW-0175">Coiled coil</keyword>
<proteinExistence type="inferred from homology"/>
<evidence type="ECO:0000256" key="3">
    <source>
        <dbReference type="ARBA" id="ARBA00023054"/>
    </source>
</evidence>